<keyword evidence="2" id="KW-0862">Zinc</keyword>
<name>A0A7R9MJL5_9ACAR</name>
<dbReference type="AlphaFoldDB" id="A0A7R9MJL5"/>
<dbReference type="InterPro" id="IPR001841">
    <property type="entry name" value="Znf_RING"/>
</dbReference>
<dbReference type="PANTHER" id="PTHR10131:SF159">
    <property type="entry name" value="RING-TYPE DOMAIN-CONTAINING PROTEIN"/>
    <property type="match status" value="1"/>
</dbReference>
<evidence type="ECO:0000256" key="3">
    <source>
        <dbReference type="PROSITE-ProRule" id="PRU00175"/>
    </source>
</evidence>
<dbReference type="Gene3D" id="3.30.40.10">
    <property type="entry name" value="Zinc/RING finger domain, C3HC4 (zinc finger)"/>
    <property type="match status" value="1"/>
</dbReference>
<evidence type="ECO:0000313" key="5">
    <source>
        <dbReference type="EMBL" id="CAD7661191.1"/>
    </source>
</evidence>
<feature type="domain" description="RING-type" evidence="4">
    <location>
        <begin position="11"/>
        <end position="50"/>
    </location>
</feature>
<dbReference type="PANTHER" id="PTHR10131">
    <property type="entry name" value="TNF RECEPTOR ASSOCIATED FACTOR"/>
    <property type="match status" value="1"/>
</dbReference>
<keyword evidence="1 3" id="KW-0479">Metal-binding</keyword>
<dbReference type="EMBL" id="CAJPVJ010022728">
    <property type="protein sequence ID" value="CAG2178327.1"/>
    <property type="molecule type" value="Genomic_DNA"/>
</dbReference>
<dbReference type="EMBL" id="OC937553">
    <property type="protein sequence ID" value="CAD7661191.1"/>
    <property type="molecule type" value="Genomic_DNA"/>
</dbReference>
<keyword evidence="6" id="KW-1185">Reference proteome</keyword>
<dbReference type="OrthoDB" id="6477069at2759"/>
<dbReference type="InterPro" id="IPR013083">
    <property type="entry name" value="Znf_RING/FYVE/PHD"/>
</dbReference>
<accession>A0A7R9MJL5</accession>
<dbReference type="PROSITE" id="PS50089">
    <property type="entry name" value="ZF_RING_2"/>
    <property type="match status" value="1"/>
</dbReference>
<keyword evidence="1 3" id="KW-0863">Zinc-finger</keyword>
<dbReference type="GO" id="GO:0008270">
    <property type="term" value="F:zinc ion binding"/>
    <property type="evidence" value="ECO:0007669"/>
    <property type="project" value="UniProtKB-KW"/>
</dbReference>
<dbReference type="Pfam" id="PF13923">
    <property type="entry name" value="zf-C3HC4_2"/>
    <property type="match status" value="1"/>
</dbReference>
<proteinExistence type="predicted"/>
<protein>
    <recommendedName>
        <fullName evidence="4">RING-type domain-containing protein</fullName>
    </recommendedName>
</protein>
<dbReference type="SUPFAM" id="SSF57850">
    <property type="entry name" value="RING/U-box"/>
    <property type="match status" value="1"/>
</dbReference>
<evidence type="ECO:0000259" key="4">
    <source>
        <dbReference type="PROSITE" id="PS50089"/>
    </source>
</evidence>
<reference evidence="5" key="1">
    <citation type="submission" date="2020-11" db="EMBL/GenBank/DDBJ databases">
        <authorList>
            <person name="Tran Van P."/>
        </authorList>
    </citation>
    <scope>NUCLEOTIDE SEQUENCE</scope>
</reference>
<dbReference type="Proteomes" id="UP000728032">
    <property type="component" value="Unassembled WGS sequence"/>
</dbReference>
<gene>
    <name evidence="5" type="ORF">ONB1V03_LOCUS17752</name>
</gene>
<evidence type="ECO:0000256" key="2">
    <source>
        <dbReference type="ARBA" id="ARBA00022833"/>
    </source>
</evidence>
<sequence length="64" mass="7456">MSESERDEMQCSICQDILRNPVVAPCCLQMFCEQCINEWLNTETTCPHDRKVLNIDSLTRPPRL</sequence>
<evidence type="ECO:0000256" key="1">
    <source>
        <dbReference type="ARBA" id="ARBA00022771"/>
    </source>
</evidence>
<organism evidence="5">
    <name type="scientific">Oppiella nova</name>
    <dbReference type="NCBI Taxonomy" id="334625"/>
    <lineage>
        <taxon>Eukaryota</taxon>
        <taxon>Metazoa</taxon>
        <taxon>Ecdysozoa</taxon>
        <taxon>Arthropoda</taxon>
        <taxon>Chelicerata</taxon>
        <taxon>Arachnida</taxon>
        <taxon>Acari</taxon>
        <taxon>Acariformes</taxon>
        <taxon>Sarcoptiformes</taxon>
        <taxon>Oribatida</taxon>
        <taxon>Brachypylina</taxon>
        <taxon>Oppioidea</taxon>
        <taxon>Oppiidae</taxon>
        <taxon>Oppiella</taxon>
    </lineage>
</organism>
<evidence type="ECO:0000313" key="6">
    <source>
        <dbReference type="Proteomes" id="UP000728032"/>
    </source>
</evidence>